<dbReference type="Proteomes" id="UP000234323">
    <property type="component" value="Unassembled WGS sequence"/>
</dbReference>
<keyword evidence="2" id="KW-1185">Reference proteome</keyword>
<dbReference type="AlphaFoldDB" id="A0A2I1GDH3"/>
<dbReference type="EMBL" id="LLXI01000340">
    <property type="protein sequence ID" value="PKY44682.1"/>
    <property type="molecule type" value="Genomic_DNA"/>
</dbReference>
<dbReference type="GO" id="GO:0003676">
    <property type="term" value="F:nucleic acid binding"/>
    <property type="evidence" value="ECO:0007669"/>
    <property type="project" value="InterPro"/>
</dbReference>
<sequence length="687" mass="81948">MELKRYTKLISTKRMSQEHRKSYERIIIDLSCSKISFKIKAQIHDKMLAIDEIYNLKGTVLLPTTVLPEKGATIVSRITRGPFQNRTIFGRVIKTEVDSKIIYFSHFETLTDDFEKNVILRRCEGCELGTLNAEVFKKEIKSKCLIIERIDSTFLLSPNRWNKQHHSKRLQKNTYYYEGISANFYDEALRYNYAFNNNIIEHRLDNGRMIQYDVPINEDNIDKYLAKGNRYNISNQRIKQIKDRIKIDSSNNIHVYIDGSVIDNGSENIKSIFGITIYDDKERLIDKYFSTIEQWLTSTKAETMAFFIALLLINEDKNFIIYTDSSNLEVIKVKSHSDNKLHNKLDEEIRSWYNMEDRLANTLIKYNTEQYKFPIMWNDYIIEMNLRRFVRLLTRTQGLEKFLNLNRNWRYRLLDVKWEIVFSYINRQVIGETTYKTDRFICKQKRMKIQRLIEEIPTIEQMKKSSYEIYQNFKCVFCYKKKEDFYHVWTCRHNRKILKQIIKRTIDKLIGLLKEYGATFDESKILTDINKFDIFFPKFRKDKFNFIDLIKGIFPKQLNDYIEKLGVVGKKNIINLGTELLQYVMDETKQHIWMPRCEKLKVIEKNHGITEKDKKKSDINIGKEKQEDILQRPINLFGRYEDLEGVKEYILFGKEILDFTVVVNRWSLVAFCYFTLTLVAVGKVLRV</sequence>
<comment type="caution">
    <text evidence="1">The sequence shown here is derived from an EMBL/GenBank/DDBJ whole genome shotgun (WGS) entry which is preliminary data.</text>
</comment>
<dbReference type="Gene3D" id="3.30.420.10">
    <property type="entry name" value="Ribonuclease H-like superfamily/Ribonuclease H"/>
    <property type="match status" value="1"/>
</dbReference>
<dbReference type="InterPro" id="IPR012337">
    <property type="entry name" value="RNaseH-like_sf"/>
</dbReference>
<dbReference type="InterPro" id="IPR036397">
    <property type="entry name" value="RNaseH_sf"/>
</dbReference>
<dbReference type="VEuPathDB" id="FungiDB:RhiirA1_441285"/>
<name>A0A2I1GDH3_9GLOM</name>
<protein>
    <recommendedName>
        <fullName evidence="3">RNase H type-1 domain-containing protein</fullName>
    </recommendedName>
</protein>
<accession>A0A2I1GDH3</accession>
<organism evidence="1 2">
    <name type="scientific">Rhizophagus irregularis</name>
    <dbReference type="NCBI Taxonomy" id="588596"/>
    <lineage>
        <taxon>Eukaryota</taxon>
        <taxon>Fungi</taxon>
        <taxon>Fungi incertae sedis</taxon>
        <taxon>Mucoromycota</taxon>
        <taxon>Glomeromycotina</taxon>
        <taxon>Glomeromycetes</taxon>
        <taxon>Glomerales</taxon>
        <taxon>Glomeraceae</taxon>
        <taxon>Rhizophagus</taxon>
    </lineage>
</organism>
<reference evidence="1 2" key="1">
    <citation type="submission" date="2015-10" db="EMBL/GenBank/DDBJ databases">
        <title>Genome analyses suggest a sexual origin of heterokaryosis in a supposedly ancient asexual fungus.</title>
        <authorList>
            <person name="Ropars J."/>
            <person name="Sedzielewska K."/>
            <person name="Noel J."/>
            <person name="Charron P."/>
            <person name="Farinelli L."/>
            <person name="Marton T."/>
            <person name="Kruger M."/>
            <person name="Pelin A."/>
            <person name="Brachmann A."/>
            <person name="Corradi N."/>
        </authorList>
    </citation>
    <scope>NUCLEOTIDE SEQUENCE [LARGE SCALE GENOMIC DNA]</scope>
    <source>
        <strain evidence="1 2">A4</strain>
    </source>
</reference>
<dbReference type="SUPFAM" id="SSF53098">
    <property type="entry name" value="Ribonuclease H-like"/>
    <property type="match status" value="1"/>
</dbReference>
<proteinExistence type="predicted"/>
<evidence type="ECO:0008006" key="3">
    <source>
        <dbReference type="Google" id="ProtNLM"/>
    </source>
</evidence>
<gene>
    <name evidence="1" type="ORF">RhiirA4_514541</name>
</gene>
<dbReference type="VEuPathDB" id="FungiDB:RhiirFUN_008174"/>
<evidence type="ECO:0000313" key="2">
    <source>
        <dbReference type="Proteomes" id="UP000234323"/>
    </source>
</evidence>
<dbReference type="VEuPathDB" id="FungiDB:FUN_004152"/>
<evidence type="ECO:0000313" key="1">
    <source>
        <dbReference type="EMBL" id="PKY44682.1"/>
    </source>
</evidence>